<accession>A0A5D9C2H4</accession>
<name>A0A5D9C2H4_9SPHN</name>
<evidence type="ECO:0000313" key="3">
    <source>
        <dbReference type="Proteomes" id="UP000322077"/>
    </source>
</evidence>
<proteinExistence type="predicted"/>
<evidence type="ECO:0000256" key="1">
    <source>
        <dbReference type="SAM" id="MobiDB-lite"/>
    </source>
</evidence>
<dbReference type="EMBL" id="VTOU01000003">
    <property type="protein sequence ID" value="TZG25623.1"/>
    <property type="molecule type" value="Genomic_DNA"/>
</dbReference>
<dbReference type="InterPro" id="IPR007499">
    <property type="entry name" value="ERF_bacteria_virus"/>
</dbReference>
<feature type="region of interest" description="Disordered" evidence="1">
    <location>
        <begin position="167"/>
        <end position="203"/>
    </location>
</feature>
<dbReference type="AlphaFoldDB" id="A0A5D9C2H4"/>
<dbReference type="Pfam" id="PF04404">
    <property type="entry name" value="ERF"/>
    <property type="match status" value="1"/>
</dbReference>
<evidence type="ECO:0008006" key="4">
    <source>
        <dbReference type="Google" id="ProtNLM"/>
    </source>
</evidence>
<gene>
    <name evidence="2" type="ORF">FYJ91_11395</name>
</gene>
<dbReference type="Proteomes" id="UP000322077">
    <property type="component" value="Unassembled WGS sequence"/>
</dbReference>
<sequence>MADRAGPRRYPRRPQDARCHPWVQSHRRSGARMNIQTQSENIGALMEALATAHAAIDNVGQDREVEVPIKDRNNPGQFKGKYKFRYATLAGILHHVRPELTKNGVWYTQFVRSGEMVTRLFHKSGEWMDSGQLPMPDIKGSPQDIGSIISYFKRYSLTAALGLAAEEDNDAETGEREVSFRAVRSNGREQATESAPQVEEPPMGWGDWARGLINAVADQGSNEELDALRDTNKRYINAVQRVDRAMHADIGAAFTGRRAALDKNAAF</sequence>
<feature type="region of interest" description="Disordered" evidence="1">
    <location>
        <begin position="1"/>
        <end position="29"/>
    </location>
</feature>
<reference evidence="2 3" key="1">
    <citation type="submission" date="2019-08" db="EMBL/GenBank/DDBJ databases">
        <authorList>
            <person name="Wang G."/>
            <person name="Xu Z."/>
        </authorList>
    </citation>
    <scope>NUCLEOTIDE SEQUENCE [LARGE SCALE GENOMIC DNA]</scope>
    <source>
        <strain evidence="2 3">ZX</strain>
    </source>
</reference>
<protein>
    <recommendedName>
        <fullName evidence="4">ERF family protein</fullName>
    </recommendedName>
</protein>
<comment type="caution">
    <text evidence="2">The sequence shown here is derived from an EMBL/GenBank/DDBJ whole genome shotgun (WGS) entry which is preliminary data.</text>
</comment>
<keyword evidence="3" id="KW-1185">Reference proteome</keyword>
<evidence type="ECO:0000313" key="2">
    <source>
        <dbReference type="EMBL" id="TZG25623.1"/>
    </source>
</evidence>
<organism evidence="2 3">
    <name type="scientific">Sphingomonas montanisoli</name>
    <dbReference type="NCBI Taxonomy" id="2606412"/>
    <lineage>
        <taxon>Bacteria</taxon>
        <taxon>Pseudomonadati</taxon>
        <taxon>Pseudomonadota</taxon>
        <taxon>Alphaproteobacteria</taxon>
        <taxon>Sphingomonadales</taxon>
        <taxon>Sphingomonadaceae</taxon>
        <taxon>Sphingomonas</taxon>
    </lineage>
</organism>